<keyword evidence="1" id="KW-0732">Signal</keyword>
<dbReference type="Gene3D" id="1.10.260.130">
    <property type="match status" value="1"/>
</dbReference>
<sequence length="458" mass="48290">MKPGTRKRRGIAVVLTLGAMLWGTAQANAEPVVVEPAAVVPSPPELDPGFYRPSADKYADKAPGEIIAARQINAANFGLIPLNVDAWAISYRSNNSRDEAIPAVATMLKPRGSSPDKLLSMQIAEDSLAGYCAPSYTVQQWSLGLLGGQVTVPAEFIAAQGALQQGWAVVIPDHQGPDEAYAAGPLAGRITLDGIRAARAFEPLRLAEQARIGMVGYSGGAVATGHAAEMKRDYAPELNIVGAAEGGVAADLAAVVNQNSGQLGAGVIMAAILGVGREYPEFGDFLRRDLDPLGQGLSQVKSGLCVALQASVFPFLNIKGLIRGDGDPLQHPVVRNVLNEIRMGKQVPDMPMFIWQANPDELIPVGQVNTLVDTYCADPRAQVQYTREHLGEHIATAVSGLPTAMLWLRDRLEGIPAAAGCSTFDAGFMALNPEGFALLSSVFGETVASFFGKAIGTK</sequence>
<name>A0A317NBR7_9NOCA</name>
<evidence type="ECO:0000256" key="1">
    <source>
        <dbReference type="SAM" id="SignalP"/>
    </source>
</evidence>
<dbReference type="InterPro" id="IPR005152">
    <property type="entry name" value="Lipase_secreted"/>
</dbReference>
<feature type="signal peptide" evidence="1">
    <location>
        <begin position="1"/>
        <end position="27"/>
    </location>
</feature>
<dbReference type="EMBL" id="QGTL01000011">
    <property type="protein sequence ID" value="PWV71068.1"/>
    <property type="molecule type" value="Genomic_DNA"/>
</dbReference>
<gene>
    <name evidence="2" type="ORF">DFR69_11157</name>
</gene>
<dbReference type="AlphaFoldDB" id="A0A317NBR7"/>
<reference evidence="2 3" key="1">
    <citation type="submission" date="2018-05" db="EMBL/GenBank/DDBJ databases">
        <title>Genomic Encyclopedia of Type Strains, Phase IV (KMG-IV): sequencing the most valuable type-strain genomes for metagenomic binning, comparative biology and taxonomic classification.</title>
        <authorList>
            <person name="Goeker M."/>
        </authorList>
    </citation>
    <scope>NUCLEOTIDE SEQUENCE [LARGE SCALE GENOMIC DNA]</scope>
    <source>
        <strain evidence="2 3">DSM 44717</strain>
    </source>
</reference>
<dbReference type="PIRSF" id="PIRSF029171">
    <property type="entry name" value="Esterase_LipA"/>
    <property type="match status" value="1"/>
</dbReference>
<accession>A0A317NBR7</accession>
<dbReference type="InterPro" id="IPR029058">
    <property type="entry name" value="AB_hydrolase_fold"/>
</dbReference>
<protein>
    <submittedName>
        <fullName evidence="2">Triacylglycerol lipase</fullName>
    </submittedName>
</protein>
<evidence type="ECO:0000313" key="2">
    <source>
        <dbReference type="EMBL" id="PWV71068.1"/>
    </source>
</evidence>
<organism evidence="2 3">
    <name type="scientific">Nocardia neocaledoniensis</name>
    <dbReference type="NCBI Taxonomy" id="236511"/>
    <lineage>
        <taxon>Bacteria</taxon>
        <taxon>Bacillati</taxon>
        <taxon>Actinomycetota</taxon>
        <taxon>Actinomycetes</taxon>
        <taxon>Mycobacteriales</taxon>
        <taxon>Nocardiaceae</taxon>
        <taxon>Nocardia</taxon>
    </lineage>
</organism>
<dbReference type="GO" id="GO:0004806">
    <property type="term" value="F:triacylglycerol lipase activity"/>
    <property type="evidence" value="ECO:0007669"/>
    <property type="project" value="InterPro"/>
</dbReference>
<dbReference type="PANTHER" id="PTHR34853">
    <property type="match status" value="1"/>
</dbReference>
<dbReference type="SUPFAM" id="SSF53474">
    <property type="entry name" value="alpha/beta-Hydrolases"/>
    <property type="match status" value="1"/>
</dbReference>
<dbReference type="Pfam" id="PF03583">
    <property type="entry name" value="LIP"/>
    <property type="match status" value="1"/>
</dbReference>
<proteinExistence type="predicted"/>
<dbReference type="PANTHER" id="PTHR34853:SF1">
    <property type="entry name" value="LIPASE 5"/>
    <property type="match status" value="1"/>
</dbReference>
<comment type="caution">
    <text evidence="2">The sequence shown here is derived from an EMBL/GenBank/DDBJ whole genome shotgun (WGS) entry which is preliminary data.</text>
</comment>
<keyword evidence="3" id="KW-1185">Reference proteome</keyword>
<dbReference type="Proteomes" id="UP000246410">
    <property type="component" value="Unassembled WGS sequence"/>
</dbReference>
<evidence type="ECO:0000313" key="3">
    <source>
        <dbReference type="Proteomes" id="UP000246410"/>
    </source>
</evidence>
<dbReference type="GO" id="GO:0016042">
    <property type="term" value="P:lipid catabolic process"/>
    <property type="evidence" value="ECO:0007669"/>
    <property type="project" value="InterPro"/>
</dbReference>
<feature type="chain" id="PRO_5016419636" evidence="1">
    <location>
        <begin position="28"/>
        <end position="458"/>
    </location>
</feature>
<dbReference type="Gene3D" id="3.40.50.1820">
    <property type="entry name" value="alpha/beta hydrolase"/>
    <property type="match status" value="1"/>
</dbReference>